<dbReference type="PROSITE" id="PS51257">
    <property type="entry name" value="PROKAR_LIPOPROTEIN"/>
    <property type="match status" value="1"/>
</dbReference>
<dbReference type="AlphaFoldDB" id="A0A7C9LKK0"/>
<dbReference type="Proteomes" id="UP000479692">
    <property type="component" value="Unassembled WGS sequence"/>
</dbReference>
<organism evidence="2 3">
    <name type="scientific">Noviluteimonas gilva</name>
    <dbReference type="NCBI Taxonomy" id="2682097"/>
    <lineage>
        <taxon>Bacteria</taxon>
        <taxon>Pseudomonadati</taxon>
        <taxon>Pseudomonadota</taxon>
        <taxon>Gammaproteobacteria</taxon>
        <taxon>Lysobacterales</taxon>
        <taxon>Lysobacteraceae</taxon>
        <taxon>Noviluteimonas</taxon>
    </lineage>
</organism>
<dbReference type="EMBL" id="WOXT01000005">
    <property type="protein sequence ID" value="MUV15579.1"/>
    <property type="molecule type" value="Genomic_DNA"/>
</dbReference>
<evidence type="ECO:0000313" key="3">
    <source>
        <dbReference type="Proteomes" id="UP000479692"/>
    </source>
</evidence>
<keyword evidence="3" id="KW-1185">Reference proteome</keyword>
<accession>A0A7C9LKK0</accession>
<protein>
    <submittedName>
        <fullName evidence="2">DUF1439 domain-containing protein</fullName>
    </submittedName>
</protein>
<evidence type="ECO:0000256" key="1">
    <source>
        <dbReference type="SAM" id="SignalP"/>
    </source>
</evidence>
<feature type="signal peptide" evidence="1">
    <location>
        <begin position="1"/>
        <end position="26"/>
    </location>
</feature>
<dbReference type="Pfam" id="PF07273">
    <property type="entry name" value="DUF1439"/>
    <property type="match status" value="1"/>
</dbReference>
<comment type="caution">
    <text evidence="2">The sequence shown here is derived from an EMBL/GenBank/DDBJ whole genome shotgun (WGS) entry which is preliminary data.</text>
</comment>
<dbReference type="InterPro" id="IPR010835">
    <property type="entry name" value="DUF1439"/>
</dbReference>
<keyword evidence="1" id="KW-0732">Signal</keyword>
<gene>
    <name evidence="2" type="ORF">GN331_15350</name>
</gene>
<name>A0A7C9LKK0_9GAMM</name>
<sequence>MENRRMRRPALAFALFAATFAAALTACTTISALVGNQVSFTEPQLQRYLDRQFPRDYEKLGGLVTLRVMHPRLTIPQNSNRLQMDFDVGFGGLGMNTETTAGHFALQSGLRFDPSTRGLHLVNPELIDVDVPALGGAMTAPARSAINTWLVDYAKQEPVYRLDDNAWGTLAGRRIGETTIGDGKIVLHLDQ</sequence>
<reference evidence="2 3" key="1">
    <citation type="submission" date="2019-12" db="EMBL/GenBank/DDBJ databases">
        <authorList>
            <person name="Xu J."/>
        </authorList>
    </citation>
    <scope>NUCLEOTIDE SEQUENCE [LARGE SCALE GENOMIC DNA]</scope>
    <source>
        <strain evidence="2 3">HX-5-24</strain>
    </source>
</reference>
<feature type="chain" id="PRO_5028932926" evidence="1">
    <location>
        <begin position="27"/>
        <end position="191"/>
    </location>
</feature>
<dbReference type="Gene3D" id="3.15.10.40">
    <property type="entry name" value="Uncharacterised protein PF07273, DUF1439"/>
    <property type="match status" value="1"/>
</dbReference>
<evidence type="ECO:0000313" key="2">
    <source>
        <dbReference type="EMBL" id="MUV15579.1"/>
    </source>
</evidence>
<proteinExistence type="predicted"/>